<dbReference type="RefSeq" id="WP_378960477.1">
    <property type="nucleotide sequence ID" value="NZ_JBHRXC010000016.1"/>
</dbReference>
<accession>A0ABV8NMJ1</accession>
<evidence type="ECO:0000313" key="1">
    <source>
        <dbReference type="EMBL" id="MFC4197101.1"/>
    </source>
</evidence>
<comment type="caution">
    <text evidence="1">The sequence shown here is derived from an EMBL/GenBank/DDBJ whole genome shotgun (WGS) entry which is preliminary data.</text>
</comment>
<organism evidence="1 2">
    <name type="scientific">Pedobacter jamesrossensis</name>
    <dbReference type="NCBI Taxonomy" id="1908238"/>
    <lineage>
        <taxon>Bacteria</taxon>
        <taxon>Pseudomonadati</taxon>
        <taxon>Bacteroidota</taxon>
        <taxon>Sphingobacteriia</taxon>
        <taxon>Sphingobacteriales</taxon>
        <taxon>Sphingobacteriaceae</taxon>
        <taxon>Pedobacter</taxon>
    </lineage>
</organism>
<evidence type="ECO:0000313" key="2">
    <source>
        <dbReference type="Proteomes" id="UP001595792"/>
    </source>
</evidence>
<dbReference type="EMBL" id="JBHSBY010000101">
    <property type="protein sequence ID" value="MFC4197101.1"/>
    <property type="molecule type" value="Genomic_DNA"/>
</dbReference>
<dbReference type="Proteomes" id="UP001595792">
    <property type="component" value="Unassembled WGS sequence"/>
</dbReference>
<keyword evidence="2" id="KW-1185">Reference proteome</keyword>
<proteinExistence type="predicted"/>
<reference evidence="2" key="1">
    <citation type="journal article" date="2019" name="Int. J. Syst. Evol. Microbiol.">
        <title>The Global Catalogue of Microorganisms (GCM) 10K type strain sequencing project: providing services to taxonomists for standard genome sequencing and annotation.</title>
        <authorList>
            <consortium name="The Broad Institute Genomics Platform"/>
            <consortium name="The Broad Institute Genome Sequencing Center for Infectious Disease"/>
            <person name="Wu L."/>
            <person name="Ma J."/>
        </authorList>
    </citation>
    <scope>NUCLEOTIDE SEQUENCE [LARGE SCALE GENOMIC DNA]</scope>
    <source>
        <strain evidence="2">CCM 8689</strain>
    </source>
</reference>
<name>A0ABV8NMJ1_9SPHI</name>
<dbReference type="SUPFAM" id="SSF109604">
    <property type="entry name" value="HD-domain/PDEase-like"/>
    <property type="match status" value="1"/>
</dbReference>
<sequence>MKNKMVLKGIEAYINQLFLERYPRSFHFYNGKHTKKLVEEVLYLMEKSMLSPEEQFSLQIAAWFFDIAQLEFWLDEQHNTKGLAELIATAGVEKPLIDGIVDLLPPNYPAQDPLSLSEQLLSDAIRFYWSRNSYDFWVEALRQDTQIMEGRTISHEEWLEHLAMFMQSWIFRPILHHPFRGIVHQSFRAKVHQFLLR</sequence>
<gene>
    <name evidence="1" type="ORF">ACFOUY_10355</name>
</gene>
<protein>
    <submittedName>
        <fullName evidence="1">Uncharacterized protein</fullName>
    </submittedName>
</protein>